<evidence type="ECO:0000256" key="8">
    <source>
        <dbReference type="ARBA" id="ARBA00023170"/>
    </source>
</evidence>
<accession>A0A401Q2E7</accession>
<evidence type="ECO:0000259" key="10">
    <source>
        <dbReference type="PROSITE" id="PS51843"/>
    </source>
</evidence>
<evidence type="ECO:0000256" key="5">
    <source>
        <dbReference type="ARBA" id="ARBA00022491"/>
    </source>
</evidence>
<keyword evidence="9" id="KW-0539">Nucleus</keyword>
<organism evidence="11 12">
    <name type="scientific">Scyliorhinus torazame</name>
    <name type="common">Cloudy catshark</name>
    <name type="synonym">Catulus torazame</name>
    <dbReference type="NCBI Taxonomy" id="75743"/>
    <lineage>
        <taxon>Eukaryota</taxon>
        <taxon>Metazoa</taxon>
        <taxon>Chordata</taxon>
        <taxon>Craniata</taxon>
        <taxon>Vertebrata</taxon>
        <taxon>Chondrichthyes</taxon>
        <taxon>Elasmobranchii</taxon>
        <taxon>Galeomorphii</taxon>
        <taxon>Galeoidea</taxon>
        <taxon>Carcharhiniformes</taxon>
        <taxon>Scyliorhinidae</taxon>
        <taxon>Scyliorhinus</taxon>
    </lineage>
</organism>
<proteinExistence type="inferred from homology"/>
<dbReference type="InterPro" id="IPR033544">
    <property type="entry name" value="NR0B1/2"/>
</dbReference>
<dbReference type="GO" id="GO:0005737">
    <property type="term" value="C:cytoplasm"/>
    <property type="evidence" value="ECO:0007669"/>
    <property type="project" value="UniProtKB-SubCell"/>
</dbReference>
<protein>
    <recommendedName>
        <fullName evidence="10">NR LBD domain-containing protein</fullName>
    </recommendedName>
</protein>
<evidence type="ECO:0000256" key="7">
    <source>
        <dbReference type="ARBA" id="ARBA00023163"/>
    </source>
</evidence>
<dbReference type="FunFam" id="1.10.565.10:FF:000031">
    <property type="entry name" value="Nuclear receptor subfamily 0 group B member 1"/>
    <property type="match status" value="1"/>
</dbReference>
<dbReference type="PANTHER" id="PTHR24081">
    <property type="entry name" value="NUCLEAR RECEPTOR SUBFAMILY 0 GROUP B"/>
    <property type="match status" value="1"/>
</dbReference>
<keyword evidence="5" id="KW-0678">Repressor</keyword>
<dbReference type="OrthoDB" id="9926883at2759"/>
<dbReference type="InterPro" id="IPR000536">
    <property type="entry name" value="Nucl_hrmn_rcpt_lig-bd"/>
</dbReference>
<dbReference type="OMA" id="FFRPIVG"/>
<feature type="domain" description="NR LBD" evidence="10">
    <location>
        <begin position="18"/>
        <end position="260"/>
    </location>
</feature>
<evidence type="ECO:0000256" key="3">
    <source>
        <dbReference type="ARBA" id="ARBA00006647"/>
    </source>
</evidence>
<evidence type="ECO:0000256" key="4">
    <source>
        <dbReference type="ARBA" id="ARBA00022490"/>
    </source>
</evidence>
<dbReference type="Proteomes" id="UP000288216">
    <property type="component" value="Unassembled WGS sequence"/>
</dbReference>
<dbReference type="EMBL" id="BFAA01009393">
    <property type="protein sequence ID" value="GCB79562.1"/>
    <property type="molecule type" value="Genomic_DNA"/>
</dbReference>
<dbReference type="PANTHER" id="PTHR24081:SF0">
    <property type="entry name" value="NUCLEAR RECEPTOR SUBFAMILY 0 GROUP B MEMBER 2"/>
    <property type="match status" value="1"/>
</dbReference>
<evidence type="ECO:0000256" key="1">
    <source>
        <dbReference type="ARBA" id="ARBA00004123"/>
    </source>
</evidence>
<evidence type="ECO:0000256" key="6">
    <source>
        <dbReference type="ARBA" id="ARBA00023015"/>
    </source>
</evidence>
<dbReference type="AlphaFoldDB" id="A0A401Q2E7"/>
<evidence type="ECO:0000256" key="2">
    <source>
        <dbReference type="ARBA" id="ARBA00004496"/>
    </source>
</evidence>
<dbReference type="Pfam" id="PF00104">
    <property type="entry name" value="Hormone_recep"/>
    <property type="match status" value="1"/>
</dbReference>
<comment type="subcellular location">
    <subcellularLocation>
        <location evidence="2">Cytoplasm</location>
    </subcellularLocation>
    <subcellularLocation>
        <location evidence="1">Nucleus</location>
    </subcellularLocation>
</comment>
<dbReference type="GO" id="GO:0003714">
    <property type="term" value="F:transcription corepressor activity"/>
    <property type="evidence" value="ECO:0007669"/>
    <property type="project" value="TreeGrafter"/>
</dbReference>
<evidence type="ECO:0000313" key="12">
    <source>
        <dbReference type="Proteomes" id="UP000288216"/>
    </source>
</evidence>
<dbReference type="SUPFAM" id="SSF48508">
    <property type="entry name" value="Nuclear receptor ligand-binding domain"/>
    <property type="match status" value="1"/>
</dbReference>
<comment type="caution">
    <text evidence="11">The sequence shown here is derived from an EMBL/GenBank/DDBJ whole genome shotgun (WGS) entry which is preliminary data.</text>
</comment>
<dbReference type="InterPro" id="IPR035500">
    <property type="entry name" value="NHR-like_dom_sf"/>
</dbReference>
<dbReference type="Gene3D" id="1.10.565.10">
    <property type="entry name" value="Retinoid X Receptor"/>
    <property type="match status" value="1"/>
</dbReference>
<keyword evidence="12" id="KW-1185">Reference proteome</keyword>
<keyword evidence="8" id="KW-0675">Receptor</keyword>
<dbReference type="SMART" id="SM00430">
    <property type="entry name" value="HOLI"/>
    <property type="match status" value="1"/>
</dbReference>
<dbReference type="PRINTS" id="PR00398">
    <property type="entry name" value="STRDHORMONER"/>
</dbReference>
<dbReference type="GO" id="GO:0005634">
    <property type="term" value="C:nucleus"/>
    <property type="evidence" value="ECO:0007669"/>
    <property type="project" value="UniProtKB-SubCell"/>
</dbReference>
<gene>
    <name evidence="11" type="ORF">scyTo_0016001</name>
</gene>
<comment type="similarity">
    <text evidence="3">Belongs to the nuclear hormone receptor family. NR0 subfamily.</text>
</comment>
<keyword evidence="7" id="KW-0804">Transcription</keyword>
<name>A0A401Q2E7_SCYTO</name>
<reference evidence="11 12" key="1">
    <citation type="journal article" date="2018" name="Nat. Ecol. Evol.">
        <title>Shark genomes provide insights into elasmobranch evolution and the origin of vertebrates.</title>
        <authorList>
            <person name="Hara Y"/>
            <person name="Yamaguchi K"/>
            <person name="Onimaru K"/>
            <person name="Kadota M"/>
            <person name="Koyanagi M"/>
            <person name="Keeley SD"/>
            <person name="Tatsumi K"/>
            <person name="Tanaka K"/>
            <person name="Motone F"/>
            <person name="Kageyama Y"/>
            <person name="Nozu R"/>
            <person name="Adachi N"/>
            <person name="Nishimura O"/>
            <person name="Nakagawa R"/>
            <person name="Tanegashima C"/>
            <person name="Kiyatake I"/>
            <person name="Matsumoto R"/>
            <person name="Murakumo K"/>
            <person name="Nishida K"/>
            <person name="Terakita A"/>
            <person name="Kuratani S"/>
            <person name="Sato K"/>
            <person name="Hyodo S Kuraku.S."/>
        </authorList>
    </citation>
    <scope>NUCLEOTIDE SEQUENCE [LARGE SCALE GENOMIC DNA]</scope>
</reference>
<dbReference type="InterPro" id="IPR001723">
    <property type="entry name" value="Nuclear_hrmn_rcpt"/>
</dbReference>
<sequence>MACVDVLLDKCHCATGKRQSAILYTILSQQGDLQDCDESSHHSCFSEARRTVRLKTPQVTCQAVSDVLVKTVSFIRNLPSFHHLPRADQLLLLESCWLPLFLLGLAQERVSFEVTETPGYSMLRRILLSGPGLIKTREEERRQPTLAGVQRIKMCLNKFWGLRLSPKEYAYLKGAILFNPDLPGLGAPAYIEGLQREAQRALHQLLVPLPPRESSRFARILLTVSALKTISTSLITELFFRPVIGTANMKELLLDMLYTQ</sequence>
<evidence type="ECO:0000256" key="9">
    <source>
        <dbReference type="ARBA" id="ARBA00023242"/>
    </source>
</evidence>
<dbReference type="STRING" id="75743.A0A401Q2E7"/>
<keyword evidence="4" id="KW-0963">Cytoplasm</keyword>
<dbReference type="GO" id="GO:0000122">
    <property type="term" value="P:negative regulation of transcription by RNA polymerase II"/>
    <property type="evidence" value="ECO:0007669"/>
    <property type="project" value="TreeGrafter"/>
</dbReference>
<keyword evidence="6" id="KW-0805">Transcription regulation</keyword>
<dbReference type="GO" id="GO:0007623">
    <property type="term" value="P:circadian rhythm"/>
    <property type="evidence" value="ECO:0007669"/>
    <property type="project" value="TreeGrafter"/>
</dbReference>
<dbReference type="PROSITE" id="PS51843">
    <property type="entry name" value="NR_LBD"/>
    <property type="match status" value="1"/>
</dbReference>
<evidence type="ECO:0000313" key="11">
    <source>
        <dbReference type="EMBL" id="GCB79562.1"/>
    </source>
</evidence>